<dbReference type="EMBL" id="SRPO01000101">
    <property type="protein sequence ID" value="KAG5941173.1"/>
    <property type="molecule type" value="Genomic_DNA"/>
</dbReference>
<name>A0A9P7MEW1_9HYPO</name>
<evidence type="ECO:0000313" key="2">
    <source>
        <dbReference type="Proteomes" id="UP000706124"/>
    </source>
</evidence>
<reference evidence="1 2" key="1">
    <citation type="journal article" date="2020" name="bioRxiv">
        <title>Whole genome comparisons of ergot fungi reveals the divergence and evolution of species within the genus Claviceps are the result of varying mechanisms driving genome evolution and host range expansion.</title>
        <authorList>
            <person name="Wyka S.A."/>
            <person name="Mondo S.J."/>
            <person name="Liu M."/>
            <person name="Dettman J."/>
            <person name="Nalam V."/>
            <person name="Broders K.D."/>
        </authorList>
    </citation>
    <scope>NUCLEOTIDE SEQUENCE [LARGE SCALE GENOMIC DNA]</scope>
    <source>
        <strain evidence="1 2">CCC 1485</strain>
    </source>
</reference>
<dbReference type="Proteomes" id="UP000706124">
    <property type="component" value="Unassembled WGS sequence"/>
</dbReference>
<organism evidence="1 2">
    <name type="scientific">Claviceps pazoutovae</name>
    <dbReference type="NCBI Taxonomy" id="1649127"/>
    <lineage>
        <taxon>Eukaryota</taxon>
        <taxon>Fungi</taxon>
        <taxon>Dikarya</taxon>
        <taxon>Ascomycota</taxon>
        <taxon>Pezizomycotina</taxon>
        <taxon>Sordariomycetes</taxon>
        <taxon>Hypocreomycetidae</taxon>
        <taxon>Hypocreales</taxon>
        <taxon>Clavicipitaceae</taxon>
        <taxon>Claviceps</taxon>
    </lineage>
</organism>
<dbReference type="AlphaFoldDB" id="A0A9P7MEW1"/>
<sequence>MTVPGNLAHDNVRQAVHSNEMIRISMAWLHGAPLRSGHRSRAQVRIARSSMRDRETDLLHDPATE</sequence>
<accession>A0A9P7MEW1</accession>
<proteinExistence type="predicted"/>
<evidence type="ECO:0000313" key="1">
    <source>
        <dbReference type="EMBL" id="KAG5941173.1"/>
    </source>
</evidence>
<gene>
    <name evidence="1" type="ORF">E4U60_000155</name>
</gene>
<protein>
    <submittedName>
        <fullName evidence="1">Uncharacterized protein</fullName>
    </submittedName>
</protein>
<keyword evidence="2" id="KW-1185">Reference proteome</keyword>
<comment type="caution">
    <text evidence="1">The sequence shown here is derived from an EMBL/GenBank/DDBJ whole genome shotgun (WGS) entry which is preliminary data.</text>
</comment>